<dbReference type="Proteomes" id="UP000228960">
    <property type="component" value="Unassembled WGS sequence"/>
</dbReference>
<dbReference type="AlphaFoldDB" id="A0A2M8GIZ2"/>
<comment type="caution">
    <text evidence="1">The sequence shown here is derived from an EMBL/GenBank/DDBJ whole genome shotgun (WGS) entry which is preliminary data.</text>
</comment>
<proteinExistence type="predicted"/>
<protein>
    <submittedName>
        <fullName evidence="1">Uncharacterized protein</fullName>
    </submittedName>
</protein>
<dbReference type="EMBL" id="PFQM01000115">
    <property type="protein sequence ID" value="PJC79736.1"/>
    <property type="molecule type" value="Genomic_DNA"/>
</dbReference>
<gene>
    <name evidence="1" type="ORF">CO009_03655</name>
</gene>
<organism evidence="1 2">
    <name type="scientific">Candidatus Shapirobacteria bacterium CG_4_8_14_3_um_filter_35_11</name>
    <dbReference type="NCBI Taxonomy" id="1974874"/>
    <lineage>
        <taxon>Bacteria</taxon>
        <taxon>Candidatus Shapironibacteriota</taxon>
    </lineage>
</organism>
<evidence type="ECO:0000313" key="1">
    <source>
        <dbReference type="EMBL" id="PJC79736.1"/>
    </source>
</evidence>
<reference evidence="2" key="1">
    <citation type="submission" date="2017-09" db="EMBL/GenBank/DDBJ databases">
        <title>Depth-based differentiation of microbial function through sediment-hosted aquifers and enrichment of novel symbionts in the deep terrestrial subsurface.</title>
        <authorList>
            <person name="Probst A.J."/>
            <person name="Ladd B."/>
            <person name="Jarett J.K."/>
            <person name="Geller-Mcgrath D.E."/>
            <person name="Sieber C.M.K."/>
            <person name="Emerson J.B."/>
            <person name="Anantharaman K."/>
            <person name="Thomas B.C."/>
            <person name="Malmstrom R."/>
            <person name="Stieglmeier M."/>
            <person name="Klingl A."/>
            <person name="Woyke T."/>
            <person name="Ryan C.M."/>
            <person name="Banfield J.F."/>
        </authorList>
    </citation>
    <scope>NUCLEOTIDE SEQUENCE [LARGE SCALE GENOMIC DNA]</scope>
</reference>
<sequence>MAEKIKVLENDLSGNWEILEPRPGIMQLLAKSDKYIMSVVPELLTVGDHGERDEHTIEIIFYENNSGERGKQVSEGGIISRNDMMIENRKLEWWSEFAGRYGRQFASVADKTRPSELFDSTFPDVLEARTRRIAELGNKLPIDV</sequence>
<accession>A0A2M8GIZ2</accession>
<name>A0A2M8GIZ2_9BACT</name>
<evidence type="ECO:0000313" key="2">
    <source>
        <dbReference type="Proteomes" id="UP000228960"/>
    </source>
</evidence>